<organism evidence="3 4">
    <name type="scientific">Sesamum alatum</name>
    <dbReference type="NCBI Taxonomy" id="300844"/>
    <lineage>
        <taxon>Eukaryota</taxon>
        <taxon>Viridiplantae</taxon>
        <taxon>Streptophyta</taxon>
        <taxon>Embryophyta</taxon>
        <taxon>Tracheophyta</taxon>
        <taxon>Spermatophyta</taxon>
        <taxon>Magnoliopsida</taxon>
        <taxon>eudicotyledons</taxon>
        <taxon>Gunneridae</taxon>
        <taxon>Pentapetalae</taxon>
        <taxon>asterids</taxon>
        <taxon>lamiids</taxon>
        <taxon>Lamiales</taxon>
        <taxon>Pedaliaceae</taxon>
        <taxon>Sesamum</taxon>
    </lineage>
</organism>
<dbReference type="Proteomes" id="UP001293254">
    <property type="component" value="Unassembled WGS sequence"/>
</dbReference>
<reference evidence="3" key="2">
    <citation type="journal article" date="2024" name="Plant">
        <title>Genomic evolution and insights into agronomic trait innovations of Sesamum species.</title>
        <authorList>
            <person name="Miao H."/>
            <person name="Wang L."/>
            <person name="Qu L."/>
            <person name="Liu H."/>
            <person name="Sun Y."/>
            <person name="Le M."/>
            <person name="Wang Q."/>
            <person name="Wei S."/>
            <person name="Zheng Y."/>
            <person name="Lin W."/>
            <person name="Duan Y."/>
            <person name="Cao H."/>
            <person name="Xiong S."/>
            <person name="Wang X."/>
            <person name="Wei L."/>
            <person name="Li C."/>
            <person name="Ma Q."/>
            <person name="Ju M."/>
            <person name="Zhao R."/>
            <person name="Li G."/>
            <person name="Mu C."/>
            <person name="Tian Q."/>
            <person name="Mei H."/>
            <person name="Zhang T."/>
            <person name="Gao T."/>
            <person name="Zhang H."/>
        </authorList>
    </citation>
    <scope>NUCLEOTIDE SEQUENCE</scope>
    <source>
        <strain evidence="3">3651</strain>
    </source>
</reference>
<dbReference type="Pfam" id="PF25597">
    <property type="entry name" value="SH3_retrovirus"/>
    <property type="match status" value="1"/>
</dbReference>
<name>A0AAE1YE71_9LAMI</name>
<evidence type="ECO:0000313" key="3">
    <source>
        <dbReference type="EMBL" id="KAK4428468.1"/>
    </source>
</evidence>
<dbReference type="AlphaFoldDB" id="A0AAE1YE71"/>
<reference evidence="3" key="1">
    <citation type="submission" date="2020-06" db="EMBL/GenBank/DDBJ databases">
        <authorList>
            <person name="Li T."/>
            <person name="Hu X."/>
            <person name="Zhang T."/>
            <person name="Song X."/>
            <person name="Zhang H."/>
            <person name="Dai N."/>
            <person name="Sheng W."/>
            <person name="Hou X."/>
            <person name="Wei L."/>
        </authorList>
    </citation>
    <scope>NUCLEOTIDE SEQUENCE</scope>
    <source>
        <strain evidence="3">3651</strain>
        <tissue evidence="3">Leaf</tissue>
    </source>
</reference>
<feature type="region of interest" description="Disordered" evidence="1">
    <location>
        <begin position="91"/>
        <end position="122"/>
    </location>
</feature>
<gene>
    <name evidence="3" type="ORF">Salat_1146400</name>
</gene>
<evidence type="ECO:0000256" key="1">
    <source>
        <dbReference type="SAM" id="MobiDB-lite"/>
    </source>
</evidence>
<dbReference type="EMBL" id="JACGWO010000004">
    <property type="protein sequence ID" value="KAK4428468.1"/>
    <property type="molecule type" value="Genomic_DNA"/>
</dbReference>
<evidence type="ECO:0000313" key="4">
    <source>
        <dbReference type="Proteomes" id="UP001293254"/>
    </source>
</evidence>
<protein>
    <recommendedName>
        <fullName evidence="2">Retroviral polymerase SH3-like domain-containing protein</fullName>
    </recommendedName>
</protein>
<keyword evidence="4" id="KW-1185">Reference proteome</keyword>
<comment type="caution">
    <text evidence="3">The sequence shown here is derived from an EMBL/GenBank/DDBJ whole genome shotgun (WGS) entry which is preliminary data.</text>
</comment>
<dbReference type="InterPro" id="IPR057670">
    <property type="entry name" value="SH3_retrovirus"/>
</dbReference>
<feature type="domain" description="Retroviral polymerase SH3-like" evidence="2">
    <location>
        <begin position="19"/>
        <end position="80"/>
    </location>
</feature>
<proteinExistence type="predicted"/>
<sequence>MAWQKTQLRRLTPMRVGRFVRRTSHKYGKLGPRASKLIFIRYFEHSKGHVMYDEHPDRGMTGIESRDIEFLEEDFPSISEVKGDLEQYKLRDPQGGASVPCEGETPHSYPAIGGDNESDPIK</sequence>
<evidence type="ECO:0000259" key="2">
    <source>
        <dbReference type="Pfam" id="PF25597"/>
    </source>
</evidence>
<accession>A0AAE1YE71</accession>